<accession>A0A8H3CYY0</accession>
<dbReference type="CDD" id="cd17316">
    <property type="entry name" value="MFS_SV2_like"/>
    <property type="match status" value="1"/>
</dbReference>
<feature type="transmembrane region" description="Helical" evidence="6">
    <location>
        <begin position="349"/>
        <end position="371"/>
    </location>
</feature>
<dbReference type="GO" id="GO:0015355">
    <property type="term" value="F:secondary active monocarboxylate transmembrane transporter activity"/>
    <property type="evidence" value="ECO:0007669"/>
    <property type="project" value="TreeGrafter"/>
</dbReference>
<evidence type="ECO:0000256" key="5">
    <source>
        <dbReference type="SAM" id="MobiDB-lite"/>
    </source>
</evidence>
<evidence type="ECO:0000256" key="6">
    <source>
        <dbReference type="SAM" id="Phobius"/>
    </source>
</evidence>
<keyword evidence="3 6" id="KW-1133">Transmembrane helix</keyword>
<keyword evidence="4 6" id="KW-0472">Membrane</keyword>
<keyword evidence="2 6" id="KW-0812">Transmembrane</keyword>
<dbReference type="GO" id="GO:0035879">
    <property type="term" value="P:plasma membrane lactate transport"/>
    <property type="evidence" value="ECO:0007669"/>
    <property type="project" value="TreeGrafter"/>
</dbReference>
<dbReference type="FunFam" id="1.20.1250.20:FF:000340">
    <property type="entry name" value="MFS transporter, SHS family, lactate transporter"/>
    <property type="match status" value="1"/>
</dbReference>
<feature type="transmembrane region" description="Helical" evidence="6">
    <location>
        <begin position="72"/>
        <end position="94"/>
    </location>
</feature>
<feature type="domain" description="Major facilitator superfamily (MFS) profile" evidence="7">
    <location>
        <begin position="36"/>
        <end position="447"/>
    </location>
</feature>
<proteinExistence type="predicted"/>
<dbReference type="PANTHER" id="PTHR23508:SF10">
    <property type="entry name" value="CARBOXYLIC ACID TRANSPORTER PROTEIN HOMOLOG"/>
    <property type="match status" value="1"/>
</dbReference>
<dbReference type="SUPFAM" id="SSF103473">
    <property type="entry name" value="MFS general substrate transporter"/>
    <property type="match status" value="1"/>
</dbReference>
<dbReference type="PANTHER" id="PTHR23508">
    <property type="entry name" value="CARBOXYLIC ACID TRANSPORTER PROTEIN HOMOLOG"/>
    <property type="match status" value="1"/>
</dbReference>
<evidence type="ECO:0000259" key="7">
    <source>
        <dbReference type="PROSITE" id="PS50850"/>
    </source>
</evidence>
<dbReference type="Pfam" id="PF00083">
    <property type="entry name" value="Sugar_tr"/>
    <property type="match status" value="1"/>
</dbReference>
<feature type="transmembrane region" description="Helical" evidence="6">
    <location>
        <begin position="126"/>
        <end position="146"/>
    </location>
</feature>
<feature type="region of interest" description="Disordered" evidence="5">
    <location>
        <begin position="463"/>
        <end position="513"/>
    </location>
</feature>
<protein>
    <recommendedName>
        <fullName evidence="7">Major facilitator superfamily (MFS) profile domain-containing protein</fullName>
    </recommendedName>
</protein>
<feature type="transmembrane region" description="Helical" evidence="6">
    <location>
        <begin position="192"/>
        <end position="211"/>
    </location>
</feature>
<feature type="transmembrane region" description="Helical" evidence="6">
    <location>
        <begin position="31"/>
        <end position="52"/>
    </location>
</feature>
<organism evidence="8 9">
    <name type="scientific">Rhizoctonia solani</name>
    <dbReference type="NCBI Taxonomy" id="456999"/>
    <lineage>
        <taxon>Eukaryota</taxon>
        <taxon>Fungi</taxon>
        <taxon>Dikarya</taxon>
        <taxon>Basidiomycota</taxon>
        <taxon>Agaricomycotina</taxon>
        <taxon>Agaricomycetes</taxon>
        <taxon>Cantharellales</taxon>
        <taxon>Ceratobasidiaceae</taxon>
        <taxon>Rhizoctonia</taxon>
    </lineage>
</organism>
<sequence>MAPTFIQNLIPRREKTEREESLFQTFRSLTFVQWALFFSGWLAWTCDAIDFFSVSLSVSRLQVAFNRSTSDLTTSITLTLLFRSLGAVIFGIISDRYGRKWPLVINLLLCSVLELGSSFVQTFQQFLALRSLFGIAMGGIWGLSASTALENMPVAARGIISGVLQQGYAVGYLIAAVVNLGLVPHNPHTWRALFWFGSAVSFVAAVIRALLPESAVFLRAKAARKELEAREGKTTGGPSKTKVFLHETGQMLKTHWLLCIYAVLLMAGFNFLSHGSQDLYPTYLQESKLFTPHQATVATIIGNCGAIAGGVVAGYLSQYLGRRLTIIIFVLMVGAFIPLWILPSGFGKLSAGAFCVQFGVQGAWGVIPIFLAEMSPPAFRATFPGVAYQLGNMISSASAQIEATGGENLRTTTQGKDVPDYAKVQGIFLGCVAAYLVVVTIFGPEHHGSEFEKHKTAFEEGGGADNAYVEEDVLPQPAHHGITEETPRERQRGSDSFDDARAEKPDVQTIEKV</sequence>
<feature type="transmembrane region" description="Helical" evidence="6">
    <location>
        <begin position="295"/>
        <end position="317"/>
    </location>
</feature>
<feature type="transmembrane region" description="Helical" evidence="6">
    <location>
        <begin position="324"/>
        <end position="343"/>
    </location>
</feature>
<feature type="transmembrane region" description="Helical" evidence="6">
    <location>
        <begin position="158"/>
        <end position="180"/>
    </location>
</feature>
<dbReference type="AlphaFoldDB" id="A0A8H3CYY0"/>
<name>A0A8H3CYY0_9AGAM</name>
<dbReference type="InterPro" id="IPR020846">
    <property type="entry name" value="MFS_dom"/>
</dbReference>
<evidence type="ECO:0000313" key="8">
    <source>
        <dbReference type="EMBL" id="CAE6506309.1"/>
    </source>
</evidence>
<dbReference type="PROSITE" id="PS50850">
    <property type="entry name" value="MFS"/>
    <property type="match status" value="1"/>
</dbReference>
<evidence type="ECO:0000256" key="1">
    <source>
        <dbReference type="ARBA" id="ARBA00004141"/>
    </source>
</evidence>
<evidence type="ECO:0000256" key="2">
    <source>
        <dbReference type="ARBA" id="ARBA00022692"/>
    </source>
</evidence>
<feature type="transmembrane region" description="Helical" evidence="6">
    <location>
        <begin position="101"/>
        <end position="120"/>
    </location>
</feature>
<dbReference type="Gene3D" id="1.20.1250.20">
    <property type="entry name" value="MFS general substrate transporter like domains"/>
    <property type="match status" value="2"/>
</dbReference>
<dbReference type="InterPro" id="IPR036259">
    <property type="entry name" value="MFS_trans_sf"/>
</dbReference>
<gene>
    <name evidence="8" type="ORF">RDB_LOCUS160156</name>
</gene>
<reference evidence="8" key="1">
    <citation type="submission" date="2021-01" db="EMBL/GenBank/DDBJ databases">
        <authorList>
            <person name="Kaushik A."/>
        </authorList>
    </citation>
    <scope>NUCLEOTIDE SEQUENCE</scope>
    <source>
        <strain evidence="8">AG4-R118</strain>
    </source>
</reference>
<dbReference type="GO" id="GO:0005886">
    <property type="term" value="C:plasma membrane"/>
    <property type="evidence" value="ECO:0007669"/>
    <property type="project" value="TreeGrafter"/>
</dbReference>
<comment type="subcellular location">
    <subcellularLocation>
        <location evidence="1">Membrane</location>
        <topology evidence="1">Multi-pass membrane protein</topology>
    </subcellularLocation>
</comment>
<feature type="compositionally biased region" description="Basic and acidic residues" evidence="5">
    <location>
        <begin position="481"/>
        <end position="513"/>
    </location>
</feature>
<feature type="transmembrane region" description="Helical" evidence="6">
    <location>
        <begin position="256"/>
        <end position="275"/>
    </location>
</feature>
<evidence type="ECO:0000256" key="3">
    <source>
        <dbReference type="ARBA" id="ARBA00022989"/>
    </source>
</evidence>
<dbReference type="EMBL" id="CAJMWX010001817">
    <property type="protein sequence ID" value="CAE6506309.1"/>
    <property type="molecule type" value="Genomic_DNA"/>
</dbReference>
<evidence type="ECO:0000313" key="9">
    <source>
        <dbReference type="Proteomes" id="UP000663888"/>
    </source>
</evidence>
<dbReference type="InterPro" id="IPR005828">
    <property type="entry name" value="MFS_sugar_transport-like"/>
</dbReference>
<comment type="caution">
    <text evidence="8">The sequence shown here is derived from an EMBL/GenBank/DDBJ whole genome shotgun (WGS) entry which is preliminary data.</text>
</comment>
<dbReference type="Proteomes" id="UP000663888">
    <property type="component" value="Unassembled WGS sequence"/>
</dbReference>
<evidence type="ECO:0000256" key="4">
    <source>
        <dbReference type="ARBA" id="ARBA00023136"/>
    </source>
</evidence>